<organism evidence="5 6">
    <name type="scientific">Alkalibacter saccharofermentans DSM 14828</name>
    <dbReference type="NCBI Taxonomy" id="1120975"/>
    <lineage>
        <taxon>Bacteria</taxon>
        <taxon>Bacillati</taxon>
        <taxon>Bacillota</taxon>
        <taxon>Clostridia</taxon>
        <taxon>Eubacteriales</taxon>
        <taxon>Eubacteriaceae</taxon>
        <taxon>Alkalibacter</taxon>
    </lineage>
</organism>
<evidence type="ECO:0000256" key="1">
    <source>
        <dbReference type="ARBA" id="ARBA00023002"/>
    </source>
</evidence>
<dbReference type="InterPro" id="IPR002880">
    <property type="entry name" value="Pyrv_Fd/Flavodoxin_OxRdtase_N"/>
</dbReference>
<dbReference type="CDD" id="cd07034">
    <property type="entry name" value="TPP_PYR_PFOR_IOR-alpha_like"/>
    <property type="match status" value="1"/>
</dbReference>
<dbReference type="SUPFAM" id="SSF52518">
    <property type="entry name" value="Thiamin diphosphate-binding fold (THDP-binding)"/>
    <property type="match status" value="1"/>
</dbReference>
<feature type="domain" description="Pyruvate:ferredoxin oxidoreductase core" evidence="4">
    <location>
        <begin position="251"/>
        <end position="339"/>
    </location>
</feature>
<feature type="domain" description="Pyruvate flavodoxin/ferredoxin oxidoreductase pyrimidine binding" evidence="3">
    <location>
        <begin position="15"/>
        <end position="194"/>
    </location>
</feature>
<proteinExistence type="predicted"/>
<dbReference type="STRING" id="1120975.SAMN02746064_00791"/>
<evidence type="ECO:0000313" key="5">
    <source>
        <dbReference type="EMBL" id="SHE58904.1"/>
    </source>
</evidence>
<keyword evidence="2" id="KW-0175">Coiled coil</keyword>
<dbReference type="Gene3D" id="3.40.50.920">
    <property type="match status" value="1"/>
</dbReference>
<dbReference type="OrthoDB" id="9794954at2"/>
<dbReference type="RefSeq" id="WP_073269791.1">
    <property type="nucleotide sequence ID" value="NZ_FQTU01000004.1"/>
</dbReference>
<dbReference type="Pfam" id="PF01855">
    <property type="entry name" value="POR_N"/>
    <property type="match status" value="1"/>
</dbReference>
<evidence type="ECO:0000256" key="2">
    <source>
        <dbReference type="SAM" id="Coils"/>
    </source>
</evidence>
<evidence type="ECO:0000259" key="3">
    <source>
        <dbReference type="Pfam" id="PF01855"/>
    </source>
</evidence>
<dbReference type="PROSITE" id="PS51257">
    <property type="entry name" value="PROKAR_LIPOPROTEIN"/>
    <property type="match status" value="1"/>
</dbReference>
<feature type="coiled-coil region" evidence="2">
    <location>
        <begin position="209"/>
        <end position="236"/>
    </location>
</feature>
<dbReference type="PANTHER" id="PTHR43088">
    <property type="entry name" value="SUBUNIT OF PYRUVATE:FLAVODOXIN OXIDOREDUCTASE-RELATED"/>
    <property type="match status" value="1"/>
</dbReference>
<dbReference type="GO" id="GO:0016491">
    <property type="term" value="F:oxidoreductase activity"/>
    <property type="evidence" value="ECO:0007669"/>
    <property type="project" value="UniProtKB-KW"/>
</dbReference>
<gene>
    <name evidence="5" type="ORF">SAMN02746064_00791</name>
</gene>
<dbReference type="Gene3D" id="3.40.50.970">
    <property type="match status" value="1"/>
</dbReference>
<keyword evidence="6" id="KW-1185">Reference proteome</keyword>
<keyword evidence="1" id="KW-0560">Oxidoreductase</keyword>
<dbReference type="NCBIfam" id="NF005507">
    <property type="entry name" value="PRK07119.1"/>
    <property type="match status" value="1"/>
</dbReference>
<dbReference type="EMBL" id="FQTU01000004">
    <property type="protein sequence ID" value="SHE58904.1"/>
    <property type="molecule type" value="Genomic_DNA"/>
</dbReference>
<dbReference type="Proteomes" id="UP000184251">
    <property type="component" value="Unassembled WGS sequence"/>
</dbReference>
<evidence type="ECO:0000313" key="6">
    <source>
        <dbReference type="Proteomes" id="UP000184251"/>
    </source>
</evidence>
<sequence>MSEKLMKGNEALGVAAIIGGCRHYFGYPITPQSELMECMARRLDKVGGTFLQAESEVAAINMVYGAAAAGSRVLISSSSPGIALMQEGISYLAAAQLPCVIVNVSRGGPGLGNIQPSQADYYQNTKGGGNGDYRTIVYAPESIQEAADIMIKAFDIADRYRNPVIISADGMLGQMMEPVDLMTPVKEKRAESKSWALTGTRGRRKKNIITTLYLNAEELEGKNKELKKKYDLIEKNETRYELYNMEKPVFIVAAYGTTARIVRSSIEILKNEGLAVGLIRPISLWPFPHKAFEGLPDGVKGIAAIEMSMGQMIDDVKIANNGRLPVFFYGRTGGMVPTQVEIAKWLKCVIEGVENN</sequence>
<dbReference type="AlphaFoldDB" id="A0A1M4UQC2"/>
<dbReference type="SUPFAM" id="SSF52922">
    <property type="entry name" value="TK C-terminal domain-like"/>
    <property type="match status" value="1"/>
</dbReference>
<accession>A0A1M4UQC2</accession>
<evidence type="ECO:0000259" key="4">
    <source>
        <dbReference type="Pfam" id="PF17147"/>
    </source>
</evidence>
<name>A0A1M4UQC2_9FIRM</name>
<dbReference type="InterPro" id="IPR052368">
    <property type="entry name" value="2-oxoacid_oxidoreductase"/>
</dbReference>
<protein>
    <submittedName>
        <fullName evidence="5">2-oxoglutarate ferredoxin oxidoreductase subunit alpha</fullName>
    </submittedName>
</protein>
<reference evidence="5 6" key="1">
    <citation type="submission" date="2016-11" db="EMBL/GenBank/DDBJ databases">
        <authorList>
            <person name="Jaros S."/>
            <person name="Januszkiewicz K."/>
            <person name="Wedrychowicz H."/>
        </authorList>
    </citation>
    <scope>NUCLEOTIDE SEQUENCE [LARGE SCALE GENOMIC DNA]</scope>
    <source>
        <strain evidence="5 6">DSM 14828</strain>
    </source>
</reference>
<dbReference type="InterPro" id="IPR009014">
    <property type="entry name" value="Transketo_C/PFOR_II"/>
</dbReference>
<dbReference type="PANTHER" id="PTHR43088:SF1">
    <property type="entry name" value="SUBUNIT OF PYRUVATE:FLAVODOXIN OXIDOREDUCTASE"/>
    <property type="match status" value="1"/>
</dbReference>
<dbReference type="InterPro" id="IPR033412">
    <property type="entry name" value="PFOR_II"/>
</dbReference>
<dbReference type="Pfam" id="PF17147">
    <property type="entry name" value="PFOR_II"/>
    <property type="match status" value="1"/>
</dbReference>
<dbReference type="InterPro" id="IPR029061">
    <property type="entry name" value="THDP-binding"/>
</dbReference>